<keyword evidence="1" id="KW-0472">Membrane</keyword>
<proteinExistence type="predicted"/>
<evidence type="ECO:0000256" key="1">
    <source>
        <dbReference type="SAM" id="Phobius"/>
    </source>
</evidence>
<keyword evidence="1" id="KW-0812">Transmembrane</keyword>
<feature type="transmembrane region" description="Helical" evidence="1">
    <location>
        <begin position="333"/>
        <end position="353"/>
    </location>
</feature>
<protein>
    <submittedName>
        <fullName evidence="2">Uncharacterized protein</fullName>
    </submittedName>
</protein>
<accession>A0A229UG96</accession>
<evidence type="ECO:0000313" key="2">
    <source>
        <dbReference type="EMBL" id="OXM82418.1"/>
    </source>
</evidence>
<dbReference type="Proteomes" id="UP000215509">
    <property type="component" value="Unassembled WGS sequence"/>
</dbReference>
<comment type="caution">
    <text evidence="2">The sequence shown here is derived from an EMBL/GenBank/DDBJ whole genome shotgun (WGS) entry which is preliminary data.</text>
</comment>
<sequence length="359" mass="39076">MFLKYREVCLAALLILFMLFSGKSTIYAMEKVPPPFQTWSNGAKLSVESSTDTGETTVNVSTKDLDKGTYGVYLYDTELEDWSSYGALSFHVDNQSDAPLRLNVIVTLADGISLTVVDKGNAIVQSKDDTKRELVGLTLGSIWLKAHFQGIVSVPFSSLGLQNAAGMQEKPEIAAIASWGITANMDEGMEQRFLLGGYQLIPKEDAAISNQVAGAVLTGELQALKPYIGESIVQYGLSIRDTQLPVTFKLASPMDGASISQDGRLALTPSVQADKITIDVDIGSEWTKSFNVELFPSWSLHAKQADGTSLTIPTNDEMSRVVKDSDPFVTPRALTIARTAIAVIVAGIGLLYIKWRRRR</sequence>
<evidence type="ECO:0000313" key="3">
    <source>
        <dbReference type="Proteomes" id="UP000215509"/>
    </source>
</evidence>
<organism evidence="2 3">
    <name type="scientific">Paenibacillus rigui</name>
    <dbReference type="NCBI Taxonomy" id="554312"/>
    <lineage>
        <taxon>Bacteria</taxon>
        <taxon>Bacillati</taxon>
        <taxon>Bacillota</taxon>
        <taxon>Bacilli</taxon>
        <taxon>Bacillales</taxon>
        <taxon>Paenibacillaceae</taxon>
        <taxon>Paenibacillus</taxon>
    </lineage>
</organism>
<name>A0A229UG96_9BACL</name>
<gene>
    <name evidence="2" type="ORF">CF651_31160</name>
</gene>
<dbReference type="AlphaFoldDB" id="A0A229UG96"/>
<dbReference type="EMBL" id="NMQW01000076">
    <property type="protein sequence ID" value="OXM82418.1"/>
    <property type="molecule type" value="Genomic_DNA"/>
</dbReference>
<keyword evidence="3" id="KW-1185">Reference proteome</keyword>
<reference evidence="2 3" key="1">
    <citation type="submission" date="2017-07" db="EMBL/GenBank/DDBJ databases">
        <title>Genome sequencing and assembly of Paenibacillus rigui.</title>
        <authorList>
            <person name="Mayilraj S."/>
        </authorList>
    </citation>
    <scope>NUCLEOTIDE SEQUENCE [LARGE SCALE GENOMIC DNA]</scope>
    <source>
        <strain evidence="2 3">JCM 16352</strain>
    </source>
</reference>
<keyword evidence="1" id="KW-1133">Transmembrane helix</keyword>